<protein>
    <submittedName>
        <fullName evidence="2">Uncharacterized protein</fullName>
    </submittedName>
</protein>
<proteinExistence type="predicted"/>
<evidence type="ECO:0000313" key="3">
    <source>
        <dbReference type="Proteomes" id="UP001194696"/>
    </source>
</evidence>
<comment type="caution">
    <text evidence="2">The sequence shown here is derived from an EMBL/GenBank/DDBJ whole genome shotgun (WGS) entry which is preliminary data.</text>
</comment>
<accession>A0ABQ7JR48</accession>
<evidence type="ECO:0000313" key="2">
    <source>
        <dbReference type="EMBL" id="KAG0283552.1"/>
    </source>
</evidence>
<feature type="non-terminal residue" evidence="2">
    <location>
        <position position="1"/>
    </location>
</feature>
<organism evidence="2 3">
    <name type="scientific">Linnemannia gamsii</name>
    <dbReference type="NCBI Taxonomy" id="64522"/>
    <lineage>
        <taxon>Eukaryota</taxon>
        <taxon>Fungi</taxon>
        <taxon>Fungi incertae sedis</taxon>
        <taxon>Mucoromycota</taxon>
        <taxon>Mortierellomycotina</taxon>
        <taxon>Mortierellomycetes</taxon>
        <taxon>Mortierellales</taxon>
        <taxon>Mortierellaceae</taxon>
        <taxon>Linnemannia</taxon>
    </lineage>
</organism>
<dbReference type="Proteomes" id="UP001194696">
    <property type="component" value="Unassembled WGS sequence"/>
</dbReference>
<gene>
    <name evidence="2" type="ORF">BGZ96_012045</name>
</gene>
<dbReference type="EMBL" id="JAAAIM010000887">
    <property type="protein sequence ID" value="KAG0283552.1"/>
    <property type="molecule type" value="Genomic_DNA"/>
</dbReference>
<feature type="compositionally biased region" description="Polar residues" evidence="1">
    <location>
        <begin position="38"/>
        <end position="52"/>
    </location>
</feature>
<keyword evidence="3" id="KW-1185">Reference proteome</keyword>
<evidence type="ECO:0000256" key="1">
    <source>
        <dbReference type="SAM" id="MobiDB-lite"/>
    </source>
</evidence>
<sequence>TPIGKVKAHQPILKAPQDASADDPGTFGKLPDTDQFGRNKNTGGLFAQLQQTERTRGNRAHGKPA</sequence>
<name>A0ABQ7JR48_9FUNG</name>
<reference evidence="2 3" key="1">
    <citation type="journal article" date="2020" name="Fungal Divers.">
        <title>Resolving the Mortierellaceae phylogeny through synthesis of multi-gene phylogenetics and phylogenomics.</title>
        <authorList>
            <person name="Vandepol N."/>
            <person name="Liber J."/>
            <person name="Desiro A."/>
            <person name="Na H."/>
            <person name="Kennedy M."/>
            <person name="Barry K."/>
            <person name="Grigoriev I.V."/>
            <person name="Miller A.N."/>
            <person name="O'Donnell K."/>
            <person name="Stajich J.E."/>
            <person name="Bonito G."/>
        </authorList>
    </citation>
    <scope>NUCLEOTIDE SEQUENCE [LARGE SCALE GENOMIC DNA]</scope>
    <source>
        <strain evidence="2 3">AD045</strain>
    </source>
</reference>
<feature type="region of interest" description="Disordered" evidence="1">
    <location>
        <begin position="1"/>
        <end position="65"/>
    </location>
</feature>